<organism evidence="1 2">
    <name type="scientific">Mesobacillus foraminis</name>
    <dbReference type="NCBI Taxonomy" id="279826"/>
    <lineage>
        <taxon>Bacteria</taxon>
        <taxon>Bacillati</taxon>
        <taxon>Bacillota</taxon>
        <taxon>Bacilli</taxon>
        <taxon>Bacillales</taxon>
        <taxon>Bacillaceae</taxon>
        <taxon>Mesobacillus</taxon>
    </lineage>
</organism>
<dbReference type="AlphaFoldDB" id="A0A4R2BJT5"/>
<dbReference type="GO" id="GO:0003824">
    <property type="term" value="F:catalytic activity"/>
    <property type="evidence" value="ECO:0007669"/>
    <property type="project" value="UniProtKB-ARBA"/>
</dbReference>
<reference evidence="1 2" key="1">
    <citation type="journal article" date="2015" name="Stand. Genomic Sci.">
        <title>Genomic Encyclopedia of Bacterial and Archaeal Type Strains, Phase III: the genomes of soil and plant-associated and newly described type strains.</title>
        <authorList>
            <person name="Whitman W.B."/>
            <person name="Woyke T."/>
            <person name="Klenk H.P."/>
            <person name="Zhou Y."/>
            <person name="Lilburn T.G."/>
            <person name="Beck B.J."/>
            <person name="De Vos P."/>
            <person name="Vandamme P."/>
            <person name="Eisen J.A."/>
            <person name="Garrity G."/>
            <person name="Hugenholtz P."/>
            <person name="Kyrpides N.C."/>
        </authorList>
    </citation>
    <scope>NUCLEOTIDE SEQUENCE [LARGE SCALE GENOMIC DNA]</scope>
    <source>
        <strain evidence="1 2">CV53</strain>
    </source>
</reference>
<dbReference type="RefSeq" id="WP_132003629.1">
    <property type="nucleotide sequence ID" value="NZ_JABUHM010000002.1"/>
</dbReference>
<keyword evidence="2" id="KW-1185">Reference proteome</keyword>
<dbReference type="EMBL" id="SLVV01000003">
    <property type="protein sequence ID" value="TCN26883.1"/>
    <property type="molecule type" value="Genomic_DNA"/>
</dbReference>
<gene>
    <name evidence="1" type="ORF">EV146_103409</name>
</gene>
<sequence>MPVKLTPREASELSRFRYSSQLEEEGSAIKIGDLLSSDKMAAFLEDVKKEIKAPDFKVAASVFTKRFAFVAVIYLYALSAWNKRLCFTLDSLLLQSNSKDGNWLPDYSMENLSAEEFAGGSREQWREEALRHLFKEIVYPVLDALATEGKLTKFILWENIAVYIYWLYGNILEGKYQEDFHYLVKAAPGSVFGPYNRNPLERYNVEPTYLEELDESVRIRKTCCFTYQLGEKRTYCKNCPLYCRQFNTGKRNKH</sequence>
<accession>A0A4R2BJT5</accession>
<evidence type="ECO:0000313" key="2">
    <source>
        <dbReference type="Proteomes" id="UP000295689"/>
    </source>
</evidence>
<evidence type="ECO:0000313" key="1">
    <source>
        <dbReference type="EMBL" id="TCN26883.1"/>
    </source>
</evidence>
<proteinExistence type="predicted"/>
<dbReference type="GO" id="GO:0051537">
    <property type="term" value="F:2 iron, 2 sulfur cluster binding"/>
    <property type="evidence" value="ECO:0007669"/>
    <property type="project" value="InterPro"/>
</dbReference>
<name>A0A4R2BJT5_9BACI</name>
<protein>
    <submittedName>
        <fullName evidence="1">Ferric iron reductase protein FhuF</fullName>
    </submittedName>
</protein>
<comment type="caution">
    <text evidence="1">The sequence shown here is derived from an EMBL/GenBank/DDBJ whole genome shotgun (WGS) entry which is preliminary data.</text>
</comment>
<dbReference type="Proteomes" id="UP000295689">
    <property type="component" value="Unassembled WGS sequence"/>
</dbReference>